<dbReference type="Gene3D" id="3.40.50.620">
    <property type="entry name" value="HUPs"/>
    <property type="match status" value="1"/>
</dbReference>
<evidence type="ECO:0000313" key="4">
    <source>
        <dbReference type="Proteomes" id="UP000269271"/>
    </source>
</evidence>
<sequence>MYARIFAALDGSRSSRLALDEAIALARDSGGLIVAVCVVSDAPRLTDVDSGYIDQRDPAGLDADKAAIAVADAETAFRLCGVRGTAHTIDACGEDVSSVLARAAAECDADLIVMGTHGRRGVRRAVLGSVAESLVRTADRPVLVVREGQGACAAVL</sequence>
<accession>A0A0G3Z2X1</accession>
<dbReference type="PANTHER" id="PTHR46268:SF15">
    <property type="entry name" value="UNIVERSAL STRESS PROTEIN HP_0031"/>
    <property type="match status" value="1"/>
</dbReference>
<reference evidence="3 4" key="1">
    <citation type="submission" date="2018-08" db="EMBL/GenBank/DDBJ databases">
        <title>Comparative analysis of Burkholderia isolates from Puerto Rico.</title>
        <authorList>
            <person name="Hall C."/>
            <person name="Sahl J."/>
            <person name="Wagner D."/>
        </authorList>
    </citation>
    <scope>NUCLEOTIDE SEQUENCE [LARGE SCALE GENOMIC DNA]</scope>
    <source>
        <strain evidence="3 4">Bp9001</strain>
    </source>
</reference>
<dbReference type="KEGG" id="bcon:NL30_32145"/>
<evidence type="ECO:0000256" key="1">
    <source>
        <dbReference type="ARBA" id="ARBA00008791"/>
    </source>
</evidence>
<gene>
    <name evidence="3" type="ORF">DF037_00480</name>
</gene>
<dbReference type="Proteomes" id="UP000269271">
    <property type="component" value="Unassembled WGS sequence"/>
</dbReference>
<dbReference type="InterPro" id="IPR006015">
    <property type="entry name" value="Universal_stress_UspA"/>
</dbReference>
<name>A0A0G3Z2X1_9BURK</name>
<evidence type="ECO:0000313" key="3">
    <source>
        <dbReference type="EMBL" id="RQT37252.1"/>
    </source>
</evidence>
<proteinExistence type="inferred from homology"/>
<dbReference type="PANTHER" id="PTHR46268">
    <property type="entry name" value="STRESS RESPONSE PROTEIN NHAX"/>
    <property type="match status" value="1"/>
</dbReference>
<dbReference type="InterPro" id="IPR014729">
    <property type="entry name" value="Rossmann-like_a/b/a_fold"/>
</dbReference>
<evidence type="ECO:0000259" key="2">
    <source>
        <dbReference type="Pfam" id="PF00582"/>
    </source>
</evidence>
<dbReference type="EMBL" id="QTQX01000001">
    <property type="protein sequence ID" value="RQT37252.1"/>
    <property type="molecule type" value="Genomic_DNA"/>
</dbReference>
<dbReference type="Pfam" id="PF00582">
    <property type="entry name" value="Usp"/>
    <property type="match status" value="1"/>
</dbReference>
<dbReference type="SUPFAM" id="SSF52402">
    <property type="entry name" value="Adenine nucleotide alpha hydrolases-like"/>
    <property type="match status" value="1"/>
</dbReference>
<dbReference type="AlphaFoldDB" id="A0A0G3Z2X1"/>
<dbReference type="PRINTS" id="PR01438">
    <property type="entry name" value="UNVRSLSTRESS"/>
</dbReference>
<feature type="domain" description="UspA" evidence="2">
    <location>
        <begin position="1"/>
        <end position="146"/>
    </location>
</feature>
<dbReference type="RefSeq" id="WP_047852883.1">
    <property type="nucleotide sequence ID" value="NZ_CABVQJ010000001.1"/>
</dbReference>
<dbReference type="CDD" id="cd00293">
    <property type="entry name" value="USP-like"/>
    <property type="match status" value="1"/>
</dbReference>
<comment type="caution">
    <text evidence="3">The sequence shown here is derived from an EMBL/GenBank/DDBJ whole genome shotgun (WGS) entry which is preliminary data.</text>
</comment>
<organism evidence="3 4">
    <name type="scientific">Burkholderia contaminans</name>
    <dbReference type="NCBI Taxonomy" id="488447"/>
    <lineage>
        <taxon>Bacteria</taxon>
        <taxon>Pseudomonadati</taxon>
        <taxon>Pseudomonadota</taxon>
        <taxon>Betaproteobacteria</taxon>
        <taxon>Burkholderiales</taxon>
        <taxon>Burkholderiaceae</taxon>
        <taxon>Burkholderia</taxon>
        <taxon>Burkholderia cepacia complex</taxon>
    </lineage>
</organism>
<accession>A0A1C8ZNV6</accession>
<dbReference type="InterPro" id="IPR006016">
    <property type="entry name" value="UspA"/>
</dbReference>
<comment type="similarity">
    <text evidence="1">Belongs to the universal stress protein A family.</text>
</comment>
<protein>
    <submittedName>
        <fullName evidence="3">Universal stress protein</fullName>
    </submittedName>
</protein>